<evidence type="ECO:0000313" key="1">
    <source>
        <dbReference type="EMBL" id="KAK9498610.1"/>
    </source>
</evidence>
<dbReference type="AlphaFoldDB" id="A0AAW1CM97"/>
<dbReference type="PANTHER" id="PTHR31239:SF2">
    <property type="entry name" value="NICOLIN-1"/>
    <property type="match status" value="1"/>
</dbReference>
<accession>A0AAW1CM97</accession>
<dbReference type="EMBL" id="JAPXFL010000012">
    <property type="protein sequence ID" value="KAK9498610.1"/>
    <property type="molecule type" value="Genomic_DNA"/>
</dbReference>
<evidence type="ECO:0000313" key="2">
    <source>
        <dbReference type="Proteomes" id="UP001461498"/>
    </source>
</evidence>
<dbReference type="PANTHER" id="PTHR31239">
    <property type="entry name" value="NICOLIN 1"/>
    <property type="match status" value="1"/>
</dbReference>
<dbReference type="InterPro" id="IPR040235">
    <property type="entry name" value="Nicolin-1"/>
</dbReference>
<keyword evidence="2" id="KW-1185">Reference proteome</keyword>
<dbReference type="GO" id="GO:0005654">
    <property type="term" value="C:nucleoplasm"/>
    <property type="evidence" value="ECO:0007669"/>
    <property type="project" value="TreeGrafter"/>
</dbReference>
<dbReference type="Proteomes" id="UP001461498">
    <property type="component" value="Unassembled WGS sequence"/>
</dbReference>
<protein>
    <submittedName>
        <fullName evidence="1">Uncharacterized protein</fullName>
    </submittedName>
</protein>
<proteinExistence type="predicted"/>
<name>A0AAW1CM97_9HEMI</name>
<comment type="caution">
    <text evidence="1">The sequence shown here is derived from an EMBL/GenBank/DDBJ whole genome shotgun (WGS) entry which is preliminary data.</text>
</comment>
<sequence length="208" mass="23471">MESSTESAHCREPVPFTVKGPVPIFLNELYAAKTGCSSIDIILTTPGRVREILFRNYYVANIGLLLIKGNESKPYQWQPAIQKKILMPNAHLENCSQDIFSILATESAIDWNNVLMFRLILRQPSQMWGTFKLEEINLFADLPRFNTTPSLPSSPHCEYSRMLEMIKKQTKAALMYSSQVNTSSNTSSGSKCEPRQACGYEIVKLSQV</sequence>
<gene>
    <name evidence="1" type="ORF">O3M35_003204</name>
</gene>
<reference evidence="1 2" key="1">
    <citation type="submission" date="2022-12" db="EMBL/GenBank/DDBJ databases">
        <title>Chromosome-level genome assembly of true bugs.</title>
        <authorList>
            <person name="Ma L."/>
            <person name="Li H."/>
        </authorList>
    </citation>
    <scope>NUCLEOTIDE SEQUENCE [LARGE SCALE GENOMIC DNA]</scope>
    <source>
        <strain evidence="1">Lab_2022b</strain>
    </source>
</reference>
<organism evidence="1 2">
    <name type="scientific">Rhynocoris fuscipes</name>
    <dbReference type="NCBI Taxonomy" id="488301"/>
    <lineage>
        <taxon>Eukaryota</taxon>
        <taxon>Metazoa</taxon>
        <taxon>Ecdysozoa</taxon>
        <taxon>Arthropoda</taxon>
        <taxon>Hexapoda</taxon>
        <taxon>Insecta</taxon>
        <taxon>Pterygota</taxon>
        <taxon>Neoptera</taxon>
        <taxon>Paraneoptera</taxon>
        <taxon>Hemiptera</taxon>
        <taxon>Heteroptera</taxon>
        <taxon>Panheteroptera</taxon>
        <taxon>Cimicomorpha</taxon>
        <taxon>Reduviidae</taxon>
        <taxon>Harpactorinae</taxon>
        <taxon>Harpactorini</taxon>
        <taxon>Rhynocoris</taxon>
    </lineage>
</organism>